<evidence type="ECO:0000256" key="4">
    <source>
        <dbReference type="ARBA" id="ARBA00023186"/>
    </source>
</evidence>
<dbReference type="InterPro" id="IPR002676">
    <property type="entry name" value="RimM_N"/>
</dbReference>
<comment type="domain">
    <text evidence="5">The PRC barrel domain binds ribosomal protein uS19.</text>
</comment>
<evidence type="ECO:0000256" key="5">
    <source>
        <dbReference type="HAMAP-Rule" id="MF_00014"/>
    </source>
</evidence>
<dbReference type="GO" id="GO:0043022">
    <property type="term" value="F:ribosome binding"/>
    <property type="evidence" value="ECO:0007669"/>
    <property type="project" value="InterPro"/>
</dbReference>
<dbReference type="InterPro" id="IPR011033">
    <property type="entry name" value="PRC_barrel-like_sf"/>
</dbReference>
<dbReference type="AlphaFoldDB" id="A0A7D6J3B9"/>
<feature type="domain" description="RimM N-terminal" evidence="6">
    <location>
        <begin position="13"/>
        <end position="98"/>
    </location>
</feature>
<reference evidence="9" key="1">
    <citation type="submission" date="2018-09" db="EMBL/GenBank/DDBJ databases">
        <title>Complete genome sequence of thermophilic cyanobacteria strain Thermosynechococcus elongatus PKUAC-SCTE542.</title>
        <authorList>
            <person name="Liang Y."/>
            <person name="Tang J."/>
            <person name="Daroch M."/>
        </authorList>
    </citation>
    <scope>NUCLEOTIDE SEQUENCE [LARGE SCALE GENOMIC DNA]</scope>
    <source>
        <strain evidence="9">E542</strain>
    </source>
</reference>
<dbReference type="KEGG" id="tsq:D3A95_13100"/>
<dbReference type="InterPro" id="IPR036976">
    <property type="entry name" value="RimM_N_sf"/>
</dbReference>
<comment type="similarity">
    <text evidence="5">Belongs to the RimM family.</text>
</comment>
<dbReference type="RefSeq" id="WP_181495480.1">
    <property type="nucleotide sequence ID" value="NZ_CP032152.1"/>
</dbReference>
<dbReference type="HAMAP" id="MF_00014">
    <property type="entry name" value="Ribosome_mat_RimM"/>
    <property type="match status" value="1"/>
</dbReference>
<organism evidence="8 9">
    <name type="scientific">Thermosynechococcus sichuanensis E542</name>
    <dbReference type="NCBI Taxonomy" id="2016101"/>
    <lineage>
        <taxon>Bacteria</taxon>
        <taxon>Bacillati</taxon>
        <taxon>Cyanobacteriota</taxon>
        <taxon>Cyanophyceae</taxon>
        <taxon>Acaryochloridales</taxon>
        <taxon>Thermosynechococcaceae</taxon>
        <taxon>Thermosynechococcus</taxon>
        <taxon>Thermosynechococcus sichuanensis</taxon>
    </lineage>
</organism>
<comment type="function">
    <text evidence="5">An accessory protein needed during the final step in the assembly of 30S ribosomal subunit, possibly for assembly of the head region. Essential for efficient processing of 16S rRNA. May be needed both before and after RbfA during the maturation of 16S rRNA. It has affinity for free ribosomal 30S subunits but not for 70S ribosomes.</text>
</comment>
<dbReference type="SUPFAM" id="SSF50346">
    <property type="entry name" value="PRC-barrel domain"/>
    <property type="match status" value="1"/>
</dbReference>
<dbReference type="GO" id="GO:0005840">
    <property type="term" value="C:ribosome"/>
    <property type="evidence" value="ECO:0007669"/>
    <property type="project" value="InterPro"/>
</dbReference>
<dbReference type="Proteomes" id="UP000261812">
    <property type="component" value="Chromosome"/>
</dbReference>
<evidence type="ECO:0000256" key="3">
    <source>
        <dbReference type="ARBA" id="ARBA00022552"/>
    </source>
</evidence>
<gene>
    <name evidence="5 8" type="primary">rimM</name>
    <name evidence="8" type="ORF">D3A95_13100</name>
</gene>
<evidence type="ECO:0000313" key="9">
    <source>
        <dbReference type="Proteomes" id="UP000261812"/>
    </source>
</evidence>
<evidence type="ECO:0000313" key="8">
    <source>
        <dbReference type="EMBL" id="QLL29634.1"/>
    </source>
</evidence>
<dbReference type="Gene3D" id="2.40.30.60">
    <property type="entry name" value="RimM"/>
    <property type="match status" value="1"/>
</dbReference>
<dbReference type="Pfam" id="PF01782">
    <property type="entry name" value="RimM"/>
    <property type="match status" value="1"/>
</dbReference>
<accession>A0A7D6J3B9</accession>
<dbReference type="GO" id="GO:0006364">
    <property type="term" value="P:rRNA processing"/>
    <property type="evidence" value="ECO:0007669"/>
    <property type="project" value="UniProtKB-UniRule"/>
</dbReference>
<keyword evidence="2 5" id="KW-0690">Ribosome biogenesis</keyword>
<keyword evidence="3 5" id="KW-0698">rRNA processing</keyword>
<proteinExistence type="inferred from homology"/>
<evidence type="ECO:0000259" key="7">
    <source>
        <dbReference type="Pfam" id="PF24986"/>
    </source>
</evidence>
<dbReference type="GO" id="GO:0042274">
    <property type="term" value="P:ribosomal small subunit biogenesis"/>
    <property type="evidence" value="ECO:0007669"/>
    <property type="project" value="UniProtKB-UniRule"/>
</dbReference>
<dbReference type="InterPro" id="IPR009000">
    <property type="entry name" value="Transl_B-barrel_sf"/>
</dbReference>
<keyword evidence="9" id="KW-1185">Reference proteome</keyword>
<dbReference type="Gene3D" id="2.30.30.240">
    <property type="entry name" value="PRC-barrel domain"/>
    <property type="match status" value="1"/>
</dbReference>
<evidence type="ECO:0000256" key="1">
    <source>
        <dbReference type="ARBA" id="ARBA00022490"/>
    </source>
</evidence>
<dbReference type="InterPro" id="IPR056792">
    <property type="entry name" value="PRC_RimM"/>
</dbReference>
<sequence length="183" mass="20023">MVTPFPETSEWLCIGQIVAAHGLRGEVKVKPFSDFPERFTVAGCRWLRSPRQPQPYAVTLLRGRFLPRAEQFVVTFAEVSDRTAAEALKGAEILVPASDRPPLAANEYHLMDLIGLAVYHQGERVGEVVGLVNAGNDLLEVQLLNPAQEAPPSVYIPFVPAIVPVVDLAARRIEIDPPLGLLP</sequence>
<feature type="domain" description="Ribosome maturation factor RimM PRC barrel" evidence="7">
    <location>
        <begin position="112"/>
        <end position="181"/>
    </location>
</feature>
<dbReference type="InterPro" id="IPR011961">
    <property type="entry name" value="RimM"/>
</dbReference>
<dbReference type="PANTHER" id="PTHR33692">
    <property type="entry name" value="RIBOSOME MATURATION FACTOR RIMM"/>
    <property type="match status" value="1"/>
</dbReference>
<dbReference type="Pfam" id="PF24986">
    <property type="entry name" value="PRC_RimM"/>
    <property type="match status" value="1"/>
</dbReference>
<comment type="subcellular location">
    <subcellularLocation>
        <location evidence="5">Cytoplasm</location>
    </subcellularLocation>
</comment>
<evidence type="ECO:0000256" key="2">
    <source>
        <dbReference type="ARBA" id="ARBA00022517"/>
    </source>
</evidence>
<dbReference type="EMBL" id="CP032152">
    <property type="protein sequence ID" value="QLL29634.1"/>
    <property type="molecule type" value="Genomic_DNA"/>
</dbReference>
<name>A0A7D6J3B9_9CYAN</name>
<comment type="subunit">
    <text evidence="5">Binds ribosomal protein uS19.</text>
</comment>
<dbReference type="SUPFAM" id="SSF50447">
    <property type="entry name" value="Translation proteins"/>
    <property type="match status" value="1"/>
</dbReference>
<dbReference type="NCBIfam" id="TIGR02273">
    <property type="entry name" value="16S_RimM"/>
    <property type="match status" value="1"/>
</dbReference>
<dbReference type="PANTHER" id="PTHR33692:SF1">
    <property type="entry name" value="RIBOSOME MATURATION FACTOR RIMM"/>
    <property type="match status" value="1"/>
</dbReference>
<protein>
    <recommendedName>
        <fullName evidence="5">Ribosome maturation factor RimM</fullName>
    </recommendedName>
</protein>
<dbReference type="GO" id="GO:0005737">
    <property type="term" value="C:cytoplasm"/>
    <property type="evidence" value="ECO:0007669"/>
    <property type="project" value="UniProtKB-SubCell"/>
</dbReference>
<keyword evidence="1 5" id="KW-0963">Cytoplasm</keyword>
<evidence type="ECO:0000259" key="6">
    <source>
        <dbReference type="Pfam" id="PF01782"/>
    </source>
</evidence>
<keyword evidence="4 5" id="KW-0143">Chaperone</keyword>